<gene>
    <name evidence="1" type="ORF">C483_15906</name>
</gene>
<comment type="caution">
    <text evidence="1">The sequence shown here is derived from an EMBL/GenBank/DDBJ whole genome shotgun (WGS) entry which is preliminary data.</text>
</comment>
<evidence type="ECO:0000313" key="1">
    <source>
        <dbReference type="EMBL" id="ELY88212.1"/>
    </source>
</evidence>
<dbReference type="Proteomes" id="UP000011519">
    <property type="component" value="Unassembled WGS sequence"/>
</dbReference>
<keyword evidence="2" id="KW-1185">Reference proteome</keyword>
<dbReference type="AlphaFoldDB" id="L9ZRM3"/>
<dbReference type="InterPro" id="IPR011050">
    <property type="entry name" value="Pectin_lyase_fold/virulence"/>
</dbReference>
<sequence length="329" mass="34707">MRADGEEGQALLSNQGYDTPDYGGASNWGVCNVRIDSPHSNGIMPAHADGVRLENIYGDATYHHHVDVVSSRNVSIDGYWATRGGKGDSNAPIQFDNQTAGTASNYVWDGEKRTAARDDGTPTSRCSLSNFEIDAANDPDYGVHIHRDGTESLSITDGTITGCQHSAIRADTGAKLESLTVDRVNCLENARGISLGQLESGRRELTISNVTIRTEDDGLAAGSALYASGFDGVTISNLTVDGAFTNTVLFDDMDDLKLINVTATGATSQAFRFRENVDATLTTARAAECGSAGVYVGSDSQVAYGGVTFANVGSEVVVDGDLRVWGSSS</sequence>
<dbReference type="InterPro" id="IPR012334">
    <property type="entry name" value="Pectin_lyas_fold"/>
</dbReference>
<accession>L9ZRM3</accession>
<evidence type="ECO:0000313" key="2">
    <source>
        <dbReference type="Proteomes" id="UP000011519"/>
    </source>
</evidence>
<reference evidence="1 2" key="1">
    <citation type="journal article" date="2014" name="PLoS Genet.">
        <title>Phylogenetically driven sequencing of extremely halophilic archaea reveals strategies for static and dynamic osmo-response.</title>
        <authorList>
            <person name="Becker E.A."/>
            <person name="Seitzer P.M."/>
            <person name="Tritt A."/>
            <person name="Larsen D."/>
            <person name="Krusor M."/>
            <person name="Yao A.I."/>
            <person name="Wu D."/>
            <person name="Madern D."/>
            <person name="Eisen J.A."/>
            <person name="Darling A.E."/>
            <person name="Facciotti M.T."/>
        </authorList>
    </citation>
    <scope>NUCLEOTIDE SEQUENCE [LARGE SCALE GENOMIC DNA]</scope>
    <source>
        <strain evidence="1 2">JCM 10989</strain>
    </source>
</reference>
<proteinExistence type="predicted"/>
<dbReference type="PATRIC" id="fig|1227493.4.peg.3195"/>
<dbReference type="EMBL" id="AOIM01000039">
    <property type="protein sequence ID" value="ELY88212.1"/>
    <property type="molecule type" value="Genomic_DNA"/>
</dbReference>
<protein>
    <submittedName>
        <fullName evidence="1">Uncharacterized protein</fullName>
    </submittedName>
</protein>
<organism evidence="1 2">
    <name type="scientific">Natrialba hulunbeirensis JCM 10989</name>
    <dbReference type="NCBI Taxonomy" id="1227493"/>
    <lineage>
        <taxon>Archaea</taxon>
        <taxon>Methanobacteriati</taxon>
        <taxon>Methanobacteriota</taxon>
        <taxon>Stenosarchaea group</taxon>
        <taxon>Halobacteria</taxon>
        <taxon>Halobacteriales</taxon>
        <taxon>Natrialbaceae</taxon>
        <taxon>Natrialba</taxon>
    </lineage>
</organism>
<dbReference type="Gene3D" id="2.160.20.10">
    <property type="entry name" value="Single-stranded right-handed beta-helix, Pectin lyase-like"/>
    <property type="match status" value="1"/>
</dbReference>
<name>L9ZRM3_9EURY</name>
<dbReference type="STRING" id="1227493.C483_15906"/>
<dbReference type="SUPFAM" id="SSF51126">
    <property type="entry name" value="Pectin lyase-like"/>
    <property type="match status" value="1"/>
</dbReference>